<sequence>MMRLRPRTVTDLSELWRWVYDLPDAEWKRWDAPYLHEARAIPPLTLARYLTQAMSDLSSPHQQIIEIDGAMSGIVTRRWDPPEVGGWLELGIVIFDPVHWGGGYGTTALREWTRRSLQETPAHLLTLTTWSGNQRMVRAAERVGYRECGRVPEARLWEGQRYDSVQLALLRREWMERDNSAAPG</sequence>
<gene>
    <name evidence="2" type="ORF">ABOD76_15405</name>
</gene>
<dbReference type="InterPro" id="IPR016181">
    <property type="entry name" value="Acyl_CoA_acyltransferase"/>
</dbReference>
<proteinExistence type="predicted"/>
<dbReference type="PANTHER" id="PTHR43415">
    <property type="entry name" value="SPERMIDINE N(1)-ACETYLTRANSFERASE"/>
    <property type="match status" value="1"/>
</dbReference>
<reference evidence="2" key="1">
    <citation type="submission" date="2024-06" db="EMBL/GenBank/DDBJ databases">
        <title>Draft Genome Sequence of Deinococcus sonorensis Type Strain KR-87, a Biofilm Producing Representative of the Genus Deinococcus.</title>
        <authorList>
            <person name="Boren L.S."/>
            <person name="Grosso R.A."/>
            <person name="Hugenberg-Cox A.N."/>
            <person name="Hill J.T.E."/>
            <person name="Albert C.M."/>
            <person name="Tuohy J.M."/>
        </authorList>
    </citation>
    <scope>NUCLEOTIDE SEQUENCE</scope>
    <source>
        <strain evidence="2">KR-87</strain>
    </source>
</reference>
<dbReference type="InterPro" id="IPR000182">
    <property type="entry name" value="GNAT_dom"/>
</dbReference>
<dbReference type="EMBL" id="CP158299">
    <property type="protein sequence ID" value="XBV84815.1"/>
    <property type="molecule type" value="Genomic_DNA"/>
</dbReference>
<feature type="domain" description="N-acetyltransferase" evidence="1">
    <location>
        <begin position="2"/>
        <end position="172"/>
    </location>
</feature>
<dbReference type="Gene3D" id="3.40.630.30">
    <property type="match status" value="1"/>
</dbReference>
<dbReference type="KEGG" id="dsc:ABOD76_15405"/>
<evidence type="ECO:0000313" key="2">
    <source>
        <dbReference type="EMBL" id="XBV84815.1"/>
    </source>
</evidence>
<evidence type="ECO:0000259" key="1">
    <source>
        <dbReference type="PROSITE" id="PS51186"/>
    </source>
</evidence>
<dbReference type="Pfam" id="PF13302">
    <property type="entry name" value="Acetyltransf_3"/>
    <property type="match status" value="1"/>
</dbReference>
<dbReference type="GO" id="GO:0016747">
    <property type="term" value="F:acyltransferase activity, transferring groups other than amino-acyl groups"/>
    <property type="evidence" value="ECO:0007669"/>
    <property type="project" value="InterPro"/>
</dbReference>
<name>A0AAU7U8X0_9DEIO</name>
<protein>
    <submittedName>
        <fullName evidence="2">GNAT family protein</fullName>
        <ecNumber evidence="2">2.-.-.-</ecNumber>
    </submittedName>
</protein>
<accession>A0AAU7U8X0</accession>
<dbReference type="SUPFAM" id="SSF55729">
    <property type="entry name" value="Acyl-CoA N-acyltransferases (Nat)"/>
    <property type="match status" value="1"/>
</dbReference>
<dbReference type="RefSeq" id="WP_350242852.1">
    <property type="nucleotide sequence ID" value="NZ_CP158299.1"/>
</dbReference>
<keyword evidence="2" id="KW-0808">Transferase</keyword>
<dbReference type="EC" id="2.-.-.-" evidence="2"/>
<dbReference type="PROSITE" id="PS51186">
    <property type="entry name" value="GNAT"/>
    <property type="match status" value="1"/>
</dbReference>
<organism evidence="2">
    <name type="scientific">Deinococcus sonorensis KR-87</name>
    <dbReference type="NCBI Taxonomy" id="694439"/>
    <lineage>
        <taxon>Bacteria</taxon>
        <taxon>Thermotogati</taxon>
        <taxon>Deinococcota</taxon>
        <taxon>Deinococci</taxon>
        <taxon>Deinococcales</taxon>
        <taxon>Deinococcaceae</taxon>
        <taxon>Deinococcus</taxon>
    </lineage>
</organism>
<dbReference type="AlphaFoldDB" id="A0AAU7U8X0"/>
<dbReference type="PANTHER" id="PTHR43415:SF4">
    <property type="entry name" value="N-ACETYLTRANSFERASE DOMAIN-CONTAINING PROTEIN"/>
    <property type="match status" value="1"/>
</dbReference>